<organism evidence="3 4">
    <name type="scientific">Marinomonas polaris DSM 16579</name>
    <dbReference type="NCBI Taxonomy" id="1122206"/>
    <lineage>
        <taxon>Bacteria</taxon>
        <taxon>Pseudomonadati</taxon>
        <taxon>Pseudomonadota</taxon>
        <taxon>Gammaproteobacteria</taxon>
        <taxon>Oceanospirillales</taxon>
        <taxon>Oceanospirillaceae</taxon>
        <taxon>Marinomonas</taxon>
    </lineage>
</organism>
<dbReference type="Gene3D" id="3.40.190.170">
    <property type="entry name" value="Bacterial extracellular solute-binding protein, family 7"/>
    <property type="match status" value="1"/>
</dbReference>
<reference evidence="4" key="1">
    <citation type="submission" date="2016-11" db="EMBL/GenBank/DDBJ databases">
        <authorList>
            <person name="Varghese N."/>
            <person name="Submissions S."/>
        </authorList>
    </citation>
    <scope>NUCLEOTIDE SEQUENCE [LARGE SCALE GENOMIC DNA]</scope>
    <source>
        <strain evidence="4">DSM 16579</strain>
    </source>
</reference>
<gene>
    <name evidence="3" type="ORF">SAMN02745753_00607</name>
</gene>
<dbReference type="Pfam" id="PF03480">
    <property type="entry name" value="DctP"/>
    <property type="match status" value="1"/>
</dbReference>
<dbReference type="PANTHER" id="PTHR33376:SF5">
    <property type="entry name" value="EXTRACYTOPLASMIC SOLUTE RECEPTOR PROTEIN"/>
    <property type="match status" value="1"/>
</dbReference>
<dbReference type="GO" id="GO:0055085">
    <property type="term" value="P:transmembrane transport"/>
    <property type="evidence" value="ECO:0007669"/>
    <property type="project" value="InterPro"/>
</dbReference>
<dbReference type="AlphaFoldDB" id="A0A1M4VAS9"/>
<keyword evidence="4" id="KW-1185">Reference proteome</keyword>
<dbReference type="STRING" id="1122206.SAMN02745753_00607"/>
<dbReference type="SUPFAM" id="SSF53850">
    <property type="entry name" value="Periplasmic binding protein-like II"/>
    <property type="match status" value="1"/>
</dbReference>
<protein>
    <submittedName>
        <fullName evidence="3">TRAP-type mannitol/chloroaromatic compound transport system, substrate-binding protein</fullName>
    </submittedName>
</protein>
<accession>A0A1M4VAS9</accession>
<feature type="chain" id="PRO_5012115438" evidence="2">
    <location>
        <begin position="28"/>
        <end position="340"/>
    </location>
</feature>
<evidence type="ECO:0000313" key="4">
    <source>
        <dbReference type="Proteomes" id="UP000184517"/>
    </source>
</evidence>
<dbReference type="EMBL" id="FQVF01000003">
    <property type="protein sequence ID" value="SHE65990.1"/>
    <property type="molecule type" value="Genomic_DNA"/>
</dbReference>
<evidence type="ECO:0000256" key="1">
    <source>
        <dbReference type="ARBA" id="ARBA00022729"/>
    </source>
</evidence>
<dbReference type="Proteomes" id="UP000184517">
    <property type="component" value="Unassembled WGS sequence"/>
</dbReference>
<dbReference type="InterPro" id="IPR018389">
    <property type="entry name" value="DctP_fam"/>
</dbReference>
<evidence type="ECO:0000256" key="2">
    <source>
        <dbReference type="SAM" id="SignalP"/>
    </source>
</evidence>
<feature type="signal peptide" evidence="2">
    <location>
        <begin position="1"/>
        <end position="27"/>
    </location>
</feature>
<keyword evidence="1 2" id="KW-0732">Signal</keyword>
<name>A0A1M4VAS9_9GAMM</name>
<sequence length="340" mass="37098">MLKRHTLVSKVAVLGMALGALSSNALAEDVWKIQSHLPTGHIVYQAEEAWVNNVNEMLGGRLRLELLPGGSVVAASETIDAMGYGIIDGDITSPAYFAGLDKGFAMLADLVGGYTDWTQAFAWCEFGGGKELFQEVYDNYDIHFVGCSNAGIESLIAKKPIRTVADFQGVKVRAPSGLASEIFSDMGAAPLNMGMADIYSALEKGVIDAADASSYVMNSAAGYHEVAKYPIVDFHSLPVLSMSVSKKKWDAQPKDIQQIITTAYRDLTVQINLSDMVSRGEVMEKDKAEGVEPIYWSAEEQNKMREIAKGVWLEASKESDLAHKAYESHVNFMKRLGLLE</sequence>
<evidence type="ECO:0000313" key="3">
    <source>
        <dbReference type="EMBL" id="SHE65990.1"/>
    </source>
</evidence>
<dbReference type="InterPro" id="IPR038404">
    <property type="entry name" value="TRAP_DctP_sf"/>
</dbReference>
<dbReference type="PANTHER" id="PTHR33376">
    <property type="match status" value="1"/>
</dbReference>
<dbReference type="RefSeq" id="WP_175550743.1">
    <property type="nucleotide sequence ID" value="NZ_FQVF01000003.1"/>
</dbReference>
<proteinExistence type="predicted"/>
<dbReference type="NCBIfam" id="NF037995">
    <property type="entry name" value="TRAP_S1"/>
    <property type="match status" value="1"/>
</dbReference>